<dbReference type="InterPro" id="IPR043594">
    <property type="entry name" value="HMGL"/>
</dbReference>
<dbReference type="NCBIfam" id="NF004283">
    <property type="entry name" value="PRK05692.1"/>
    <property type="match status" value="1"/>
</dbReference>
<dbReference type="PANTHER" id="PTHR42738:SF7">
    <property type="entry name" value="HYDROXYMETHYLGLUTARYL-COA LYASE"/>
    <property type="match status" value="1"/>
</dbReference>
<reference evidence="8 9" key="1">
    <citation type="submission" date="2018-11" db="EMBL/GenBank/DDBJ databases">
        <title>Genomic Encyclopedia of Type Strains, Phase IV (KMG-IV): sequencing the most valuable type-strain genomes for metagenomic binning, comparative biology and taxonomic classification.</title>
        <authorList>
            <person name="Goeker M."/>
        </authorList>
    </citation>
    <scope>NUCLEOTIDE SEQUENCE [LARGE SCALE GENOMIC DNA]</scope>
    <source>
        <strain evidence="8 9">DSM 100316</strain>
    </source>
</reference>
<dbReference type="FunFam" id="3.20.20.70:FF:000071">
    <property type="entry name" value="Hydroxymethylglutaryl-CoA lyase"/>
    <property type="match status" value="1"/>
</dbReference>
<organism evidence="8 9">
    <name type="scientific">Sinobacterium caligoides</name>
    <dbReference type="NCBI Taxonomy" id="933926"/>
    <lineage>
        <taxon>Bacteria</taxon>
        <taxon>Pseudomonadati</taxon>
        <taxon>Pseudomonadota</taxon>
        <taxon>Gammaproteobacteria</taxon>
        <taxon>Cellvibrionales</taxon>
        <taxon>Spongiibacteraceae</taxon>
        <taxon>Sinobacterium</taxon>
    </lineage>
</organism>
<comment type="similarity">
    <text evidence="2">Belongs to the HMG-CoA lyase family.</text>
</comment>
<evidence type="ECO:0000313" key="8">
    <source>
        <dbReference type="EMBL" id="ROS04854.1"/>
    </source>
</evidence>
<dbReference type="InterPro" id="IPR000891">
    <property type="entry name" value="PYR_CT"/>
</dbReference>
<dbReference type="GO" id="GO:0046951">
    <property type="term" value="P:ketone body biosynthetic process"/>
    <property type="evidence" value="ECO:0007669"/>
    <property type="project" value="TreeGrafter"/>
</dbReference>
<accession>A0A3N2DYJ4</accession>
<evidence type="ECO:0000259" key="7">
    <source>
        <dbReference type="PROSITE" id="PS50991"/>
    </source>
</evidence>
<keyword evidence="9" id="KW-1185">Reference proteome</keyword>
<dbReference type="InterPro" id="IPR013785">
    <property type="entry name" value="Aldolase_TIM"/>
</dbReference>
<dbReference type="PANTHER" id="PTHR42738">
    <property type="entry name" value="HYDROXYMETHYLGLUTARYL-COA LYASE"/>
    <property type="match status" value="1"/>
</dbReference>
<dbReference type="EMBL" id="RKHR01000003">
    <property type="protein sequence ID" value="ROS04854.1"/>
    <property type="molecule type" value="Genomic_DNA"/>
</dbReference>
<evidence type="ECO:0000256" key="4">
    <source>
        <dbReference type="ARBA" id="ARBA00022723"/>
    </source>
</evidence>
<evidence type="ECO:0000256" key="5">
    <source>
        <dbReference type="ARBA" id="ARBA00023239"/>
    </source>
</evidence>
<comment type="caution">
    <text evidence="8">The sequence shown here is derived from an EMBL/GenBank/DDBJ whole genome shotgun (WGS) entry which is preliminary data.</text>
</comment>
<dbReference type="Pfam" id="PF00682">
    <property type="entry name" value="HMGL-like"/>
    <property type="match status" value="1"/>
</dbReference>
<dbReference type="SUPFAM" id="SSF51569">
    <property type="entry name" value="Aldolase"/>
    <property type="match status" value="1"/>
</dbReference>
<dbReference type="RefSeq" id="WP_123710817.1">
    <property type="nucleotide sequence ID" value="NZ_RKHR01000003.1"/>
</dbReference>
<name>A0A3N2DYJ4_9GAMM</name>
<sequence>MNDFKLPKEVKIVEVGPRDGLQNERQTISTADKVEFIKRLHKSGINDIEIGSFAHPAWVPQMADTEDVVRELTPFQGHYSALVPNRQGLRRAIDSGIEEIAIIASASETFSQNNINCSIKDSLKRFEQIITLAHQQSIRVRGYVSCVAGCPYEGDIAHDAVVNLSLQLSELGCYEISLGDTIGIGTPLQIAELINAISQRVDIDTLAIHCHDTYGQALANILAALQQGVSIIDSSVAGLGGCPYAEGASGNVATEDVVYLLRGMGIATGIDLLKLLNAGRFICHTLSRRSQSKVAIAMQTSGANINTPA</sequence>
<evidence type="ECO:0000256" key="2">
    <source>
        <dbReference type="ARBA" id="ARBA00009405"/>
    </source>
</evidence>
<evidence type="ECO:0000313" key="9">
    <source>
        <dbReference type="Proteomes" id="UP000275394"/>
    </source>
</evidence>
<feature type="domain" description="Pyruvate carboxyltransferase" evidence="7">
    <location>
        <begin position="10"/>
        <end position="276"/>
    </location>
</feature>
<dbReference type="GO" id="GO:0004419">
    <property type="term" value="F:hydroxymethylglutaryl-CoA lyase activity"/>
    <property type="evidence" value="ECO:0007669"/>
    <property type="project" value="UniProtKB-EC"/>
</dbReference>
<dbReference type="UniPathway" id="UPA00896">
    <property type="reaction ID" value="UER00863"/>
</dbReference>
<dbReference type="Proteomes" id="UP000275394">
    <property type="component" value="Unassembled WGS sequence"/>
</dbReference>
<keyword evidence="5 8" id="KW-0456">Lyase</keyword>
<dbReference type="OrthoDB" id="9784013at2"/>
<dbReference type="InterPro" id="IPR000138">
    <property type="entry name" value="HMG_CoA_lyase_AS"/>
</dbReference>
<dbReference type="PROSITE" id="PS50991">
    <property type="entry name" value="PYR_CT"/>
    <property type="match status" value="1"/>
</dbReference>
<evidence type="ECO:0000256" key="6">
    <source>
        <dbReference type="ARBA" id="ARBA00049877"/>
    </source>
</evidence>
<comment type="pathway">
    <text evidence="1">Metabolic intermediate metabolism; (S)-3-hydroxy-3-methylglutaryl-CoA degradation; acetoacetate from (S)-3-hydroxy-3-methylglutaryl-CoA: step 1/1.</text>
</comment>
<dbReference type="PROSITE" id="PS01062">
    <property type="entry name" value="HMG_COA_LYASE"/>
    <property type="match status" value="1"/>
</dbReference>
<comment type="catalytic activity">
    <reaction evidence="6">
        <text>(3S)-3-hydroxy-3-methylglutaryl-CoA = acetoacetate + acetyl-CoA</text>
        <dbReference type="Rhea" id="RHEA:24404"/>
        <dbReference type="ChEBI" id="CHEBI:13705"/>
        <dbReference type="ChEBI" id="CHEBI:43074"/>
        <dbReference type="ChEBI" id="CHEBI:57288"/>
        <dbReference type="EC" id="4.1.3.4"/>
    </reaction>
</comment>
<proteinExistence type="inferred from homology"/>
<evidence type="ECO:0000256" key="3">
    <source>
        <dbReference type="ARBA" id="ARBA00012910"/>
    </source>
</evidence>
<gene>
    <name evidence="8" type="ORF">EDC56_0368</name>
</gene>
<dbReference type="GO" id="GO:0006552">
    <property type="term" value="P:L-leucine catabolic process"/>
    <property type="evidence" value="ECO:0007669"/>
    <property type="project" value="TreeGrafter"/>
</dbReference>
<dbReference type="Gene3D" id="3.20.20.70">
    <property type="entry name" value="Aldolase class I"/>
    <property type="match status" value="1"/>
</dbReference>
<protein>
    <recommendedName>
        <fullName evidence="3">hydroxymethylglutaryl-CoA lyase</fullName>
        <ecNumber evidence="3">4.1.3.4</ecNumber>
    </recommendedName>
</protein>
<evidence type="ECO:0000256" key="1">
    <source>
        <dbReference type="ARBA" id="ARBA00005143"/>
    </source>
</evidence>
<keyword evidence="4" id="KW-0479">Metal-binding</keyword>
<dbReference type="EC" id="4.1.3.4" evidence="3"/>
<dbReference type="CDD" id="cd07938">
    <property type="entry name" value="DRE_TIM_HMGL"/>
    <property type="match status" value="1"/>
</dbReference>
<dbReference type="GO" id="GO:0046872">
    <property type="term" value="F:metal ion binding"/>
    <property type="evidence" value="ECO:0007669"/>
    <property type="project" value="UniProtKB-KW"/>
</dbReference>
<dbReference type="AlphaFoldDB" id="A0A3N2DYJ4"/>